<protein>
    <submittedName>
        <fullName evidence="4">30S ribosomal protein S1</fullName>
    </submittedName>
</protein>
<keyword evidence="2" id="KW-0687">Ribonucleoprotein</keyword>
<dbReference type="InterPro" id="IPR050437">
    <property type="entry name" value="Ribos_protein_bS1-like"/>
</dbReference>
<keyword evidence="1 4" id="KW-0689">Ribosomal protein</keyword>
<dbReference type="CDD" id="cd05687">
    <property type="entry name" value="S1_RPS1_repeat_ec1_hs1"/>
    <property type="match status" value="1"/>
</dbReference>
<feature type="domain" description="S1 motif" evidence="3">
    <location>
        <begin position="26"/>
        <end position="95"/>
    </location>
</feature>
<dbReference type="Proteomes" id="UP000726170">
    <property type="component" value="Unassembled WGS sequence"/>
</dbReference>
<dbReference type="InterPro" id="IPR003029">
    <property type="entry name" value="S1_domain"/>
</dbReference>
<proteinExistence type="predicted"/>
<evidence type="ECO:0000256" key="2">
    <source>
        <dbReference type="ARBA" id="ARBA00023274"/>
    </source>
</evidence>
<dbReference type="PROSITE" id="PS50126">
    <property type="entry name" value="S1"/>
    <property type="match status" value="4"/>
</dbReference>
<dbReference type="RefSeq" id="WP_216437307.1">
    <property type="nucleotide sequence ID" value="NZ_JAHLQF010000001.1"/>
</dbReference>
<organism evidence="4 5">
    <name type="scientific">Clostridium mobile</name>
    <dbReference type="NCBI Taxonomy" id="2841512"/>
    <lineage>
        <taxon>Bacteria</taxon>
        <taxon>Bacillati</taxon>
        <taxon>Bacillota</taxon>
        <taxon>Clostridia</taxon>
        <taxon>Eubacteriales</taxon>
        <taxon>Clostridiaceae</taxon>
        <taxon>Clostridium</taxon>
    </lineage>
</organism>
<reference evidence="4 5" key="1">
    <citation type="submission" date="2021-06" db="EMBL/GenBank/DDBJ databases">
        <authorList>
            <person name="Sun Q."/>
            <person name="Li D."/>
        </authorList>
    </citation>
    <scope>NUCLEOTIDE SEQUENCE [LARGE SCALE GENOMIC DNA]</scope>
    <source>
        <strain evidence="4 5">MSJ-11</strain>
    </source>
</reference>
<evidence type="ECO:0000259" key="3">
    <source>
        <dbReference type="PROSITE" id="PS50126"/>
    </source>
</evidence>
<dbReference type="Pfam" id="PF00575">
    <property type="entry name" value="S1"/>
    <property type="match status" value="4"/>
</dbReference>
<dbReference type="GO" id="GO:0005840">
    <property type="term" value="C:ribosome"/>
    <property type="evidence" value="ECO:0007669"/>
    <property type="project" value="UniProtKB-KW"/>
</dbReference>
<dbReference type="PANTHER" id="PTHR10724:SF7">
    <property type="entry name" value="SMALL RIBOSOMAL SUBUNIT PROTEIN BS1C"/>
    <property type="match status" value="1"/>
</dbReference>
<dbReference type="SMART" id="SM00316">
    <property type="entry name" value="S1"/>
    <property type="match status" value="4"/>
</dbReference>
<dbReference type="NCBIfam" id="NF005208">
    <property type="entry name" value="PRK06676.1"/>
    <property type="match status" value="1"/>
</dbReference>
<dbReference type="EMBL" id="JAHLQF010000001">
    <property type="protein sequence ID" value="MBU5482893.1"/>
    <property type="molecule type" value="Genomic_DNA"/>
</dbReference>
<evidence type="ECO:0000313" key="5">
    <source>
        <dbReference type="Proteomes" id="UP000726170"/>
    </source>
</evidence>
<dbReference type="PANTHER" id="PTHR10724">
    <property type="entry name" value="30S RIBOSOMAL PROTEIN S1"/>
    <property type="match status" value="1"/>
</dbReference>
<sequence>MEEQKDVSMEEFMDSIDKSMKKIRKGDLVKGTIISLNDDEVLVNIGYMSDGIIPKEELSFEGEINPKEVLKVGEEILVYILEINDGEGNVLLSKKRADVVSNWNELEKSYNNKDVVTVKVKESVKGGALTYIKGIRAFIPISQLSIEFIKDTSTFIGEELKVRIIEFDREKERVVLSAKEIQMEEREKNKQKLWNTLKDGERRKGKVTKLMRYGAFVDLGGVEGLIHLNDLSWKRVNKPEEVVSVGDEVEVFIISSDKSKNRISLALKDVKDNPWENIDFNIGDVLEGKVVRILDFGAIVELTSGIEGLVHVSEISDERIFKPEEVLKIGDKAKVKVLDIDKEAQKMSLSIKSASNPYEEELKQYNDTEEGFTIGEMFKDLFK</sequence>
<name>A0ABS6ECY2_9CLOT</name>
<keyword evidence="5" id="KW-1185">Reference proteome</keyword>
<accession>A0ABS6ECY2</accession>
<evidence type="ECO:0000313" key="4">
    <source>
        <dbReference type="EMBL" id="MBU5482893.1"/>
    </source>
</evidence>
<dbReference type="CDD" id="cd04465">
    <property type="entry name" value="S1_RPS1_repeat_ec2_hs2"/>
    <property type="match status" value="1"/>
</dbReference>
<feature type="domain" description="S1 motif" evidence="3">
    <location>
        <begin position="113"/>
        <end position="179"/>
    </location>
</feature>
<comment type="caution">
    <text evidence="4">The sequence shown here is derived from an EMBL/GenBank/DDBJ whole genome shotgun (WGS) entry which is preliminary data.</text>
</comment>
<evidence type="ECO:0000256" key="1">
    <source>
        <dbReference type="ARBA" id="ARBA00022980"/>
    </source>
</evidence>
<feature type="domain" description="S1 motif" evidence="3">
    <location>
        <begin position="283"/>
        <end position="352"/>
    </location>
</feature>
<feature type="domain" description="S1 motif" evidence="3">
    <location>
        <begin position="200"/>
        <end position="268"/>
    </location>
</feature>
<gene>
    <name evidence="4" type="primary">rpsA</name>
    <name evidence="4" type="ORF">KQI86_01060</name>
</gene>
<dbReference type="CDD" id="cd05688">
    <property type="entry name" value="S1_RPS1_repeat_ec3"/>
    <property type="match status" value="1"/>
</dbReference>